<evidence type="ECO:0000259" key="4">
    <source>
        <dbReference type="Pfam" id="PF01555"/>
    </source>
</evidence>
<organism evidence="5 6">
    <name type="scientific">Acinetobacter oleivorans (strain JCM 16667 / KCTC 23045 / DR1)</name>
    <dbReference type="NCBI Taxonomy" id="436717"/>
    <lineage>
        <taxon>Bacteria</taxon>
        <taxon>Pseudomonadati</taxon>
        <taxon>Pseudomonadota</taxon>
        <taxon>Gammaproteobacteria</taxon>
        <taxon>Moraxellales</taxon>
        <taxon>Moraxellaceae</taxon>
        <taxon>Acinetobacter</taxon>
    </lineage>
</organism>
<evidence type="ECO:0000256" key="1">
    <source>
        <dbReference type="ARBA" id="ARBA00022603"/>
    </source>
</evidence>
<evidence type="ECO:0000313" key="5">
    <source>
        <dbReference type="EMBL" id="ADI90397.1"/>
    </source>
</evidence>
<comment type="similarity">
    <text evidence="3">Belongs to the N(4)/N(6)-methyltransferase family.</text>
</comment>
<accession>A0AAN0P7S8</accession>
<evidence type="ECO:0000256" key="2">
    <source>
        <dbReference type="ARBA" id="ARBA00022679"/>
    </source>
</evidence>
<keyword evidence="1 5" id="KW-0489">Methyltransferase</keyword>
<dbReference type="PRINTS" id="PR00508">
    <property type="entry name" value="S21N4MTFRASE"/>
</dbReference>
<dbReference type="EC" id="2.1.1.-" evidence="3"/>
<dbReference type="GO" id="GO:0003677">
    <property type="term" value="F:DNA binding"/>
    <property type="evidence" value="ECO:0007669"/>
    <property type="project" value="InterPro"/>
</dbReference>
<gene>
    <name evidence="5" type="ordered locus">AOLE_07530</name>
</gene>
<dbReference type="RefSeq" id="WP_013197523.1">
    <property type="nucleotide sequence ID" value="NC_014259.1"/>
</dbReference>
<dbReference type="GeneID" id="9381930"/>
<dbReference type="KEGG" id="acd:AOLE_07530"/>
<dbReference type="InterPro" id="IPR002941">
    <property type="entry name" value="DNA_methylase_N4/N6"/>
</dbReference>
<dbReference type="GO" id="GO:0009007">
    <property type="term" value="F:site-specific DNA-methyltransferase (adenine-specific) activity"/>
    <property type="evidence" value="ECO:0007669"/>
    <property type="project" value="TreeGrafter"/>
</dbReference>
<feature type="domain" description="DNA methylase N-4/N-6" evidence="4">
    <location>
        <begin position="24"/>
        <end position="232"/>
    </location>
</feature>
<dbReference type="InterPro" id="IPR029063">
    <property type="entry name" value="SAM-dependent_MTases_sf"/>
</dbReference>
<reference evidence="5 6" key="1">
    <citation type="journal article" date="2010" name="J. Bacteriol.">
        <title>Complete genome sequence of the diesel-degrading Acinetobacter sp. strain DR1.</title>
        <authorList>
            <person name="Jung J."/>
            <person name="Baek J.H."/>
            <person name="Park W."/>
        </authorList>
    </citation>
    <scope>NUCLEOTIDE SEQUENCE [LARGE SCALE GENOMIC DNA]</scope>
    <source>
        <strain evidence="6">JCM 16667 / KCTC 23045 / DR1</strain>
    </source>
</reference>
<dbReference type="GO" id="GO:0032259">
    <property type="term" value="P:methylation"/>
    <property type="evidence" value="ECO:0007669"/>
    <property type="project" value="UniProtKB-KW"/>
</dbReference>
<dbReference type="PANTHER" id="PTHR13370">
    <property type="entry name" value="RNA METHYLASE-RELATED"/>
    <property type="match status" value="1"/>
</dbReference>
<dbReference type="Pfam" id="PF01555">
    <property type="entry name" value="N6_N4_Mtase"/>
    <property type="match status" value="1"/>
</dbReference>
<dbReference type="EMBL" id="CP002080">
    <property type="protein sequence ID" value="ADI90397.1"/>
    <property type="molecule type" value="Genomic_DNA"/>
</dbReference>
<protein>
    <recommendedName>
        <fullName evidence="3">Methyltransferase</fullName>
        <ecNumber evidence="3">2.1.1.-</ecNumber>
    </recommendedName>
</protein>
<dbReference type="PANTHER" id="PTHR13370:SF3">
    <property type="entry name" value="TRNA (GUANINE(10)-N2)-METHYLTRANSFERASE HOMOLOG"/>
    <property type="match status" value="1"/>
</dbReference>
<dbReference type="Proteomes" id="UP000000392">
    <property type="component" value="Chromosome"/>
</dbReference>
<dbReference type="REBASE" id="26752">
    <property type="entry name" value="M.AspDR1ORF7530P"/>
</dbReference>
<dbReference type="GO" id="GO:0005737">
    <property type="term" value="C:cytoplasm"/>
    <property type="evidence" value="ECO:0007669"/>
    <property type="project" value="TreeGrafter"/>
</dbReference>
<dbReference type="SUPFAM" id="SSF53335">
    <property type="entry name" value="S-adenosyl-L-methionine-dependent methyltransferases"/>
    <property type="match status" value="1"/>
</dbReference>
<sequence>MKNKIQLMLGDCLERMREVETGTVDMILCDLPYGTTCCKWDVVIPFKQLWEQYERVIKNNGAIVLFSAQPFTSILATSNLKLFRYEWIWEKPAATGFLNADIQPLRAHENILVFYKSLPTFNPQKTFGHKRKTAKRKDIGSALYGKQMNIKDYDSTERYPRSVQIFSRDFPVVHDTQKPVDLCEFLIRSYTNPGELVLDNTMGSGTTGVACVNTGRNFIGIEKDIKTFQTAEDRIKEAHKNKDKQPDLFGEIA</sequence>
<proteinExistence type="inferred from homology"/>
<dbReference type="GO" id="GO:0008170">
    <property type="term" value="F:N-methyltransferase activity"/>
    <property type="evidence" value="ECO:0007669"/>
    <property type="project" value="InterPro"/>
</dbReference>
<evidence type="ECO:0000256" key="3">
    <source>
        <dbReference type="RuleBase" id="RU362026"/>
    </source>
</evidence>
<keyword evidence="2" id="KW-0808">Transferase</keyword>
<dbReference type="Gene3D" id="3.40.50.150">
    <property type="entry name" value="Vaccinia Virus protein VP39"/>
    <property type="match status" value="1"/>
</dbReference>
<name>A0AAN0P7S8_ACISD</name>
<dbReference type="InterPro" id="IPR001091">
    <property type="entry name" value="RM_Methyltransferase"/>
</dbReference>
<dbReference type="AlphaFoldDB" id="A0AAN0P7S8"/>
<evidence type="ECO:0000313" key="6">
    <source>
        <dbReference type="Proteomes" id="UP000000392"/>
    </source>
</evidence>